<proteinExistence type="predicted"/>
<organism evidence="3 4">
    <name type="scientific">Ancylostoma ceylanicum</name>
    <dbReference type="NCBI Taxonomy" id="53326"/>
    <lineage>
        <taxon>Eukaryota</taxon>
        <taxon>Metazoa</taxon>
        <taxon>Ecdysozoa</taxon>
        <taxon>Nematoda</taxon>
        <taxon>Chromadorea</taxon>
        <taxon>Rhabditida</taxon>
        <taxon>Rhabditina</taxon>
        <taxon>Rhabditomorpha</taxon>
        <taxon>Strongyloidea</taxon>
        <taxon>Ancylostomatidae</taxon>
        <taxon>Ancylostomatinae</taxon>
        <taxon>Ancylostoma</taxon>
    </lineage>
</organism>
<keyword evidence="4" id="KW-1185">Reference proteome</keyword>
<evidence type="ECO:0000256" key="2">
    <source>
        <dbReference type="SAM" id="SignalP"/>
    </source>
</evidence>
<dbReference type="AlphaFoldDB" id="A0A016S3Y7"/>
<dbReference type="Proteomes" id="UP000024635">
    <property type="component" value="Unassembled WGS sequence"/>
</dbReference>
<feature type="signal peptide" evidence="2">
    <location>
        <begin position="1"/>
        <end position="22"/>
    </location>
</feature>
<dbReference type="EMBL" id="JARK01001635">
    <property type="protein sequence ID" value="EYB85368.1"/>
    <property type="molecule type" value="Genomic_DNA"/>
</dbReference>
<feature type="region of interest" description="Disordered" evidence="1">
    <location>
        <begin position="20"/>
        <end position="50"/>
    </location>
</feature>
<evidence type="ECO:0000313" key="3">
    <source>
        <dbReference type="EMBL" id="EYB85368.1"/>
    </source>
</evidence>
<keyword evidence="2" id="KW-0732">Signal</keyword>
<comment type="caution">
    <text evidence="3">The sequence shown here is derived from an EMBL/GenBank/DDBJ whole genome shotgun (WGS) entry which is preliminary data.</text>
</comment>
<sequence>MELVLFIVTFALLGIQNNGAAGSETDRTNSITSNTEESPHNSTERTSLPTIDDEGFDSEFHWRTPNSMLHGRQYVPTELPYVVIKIRDAECYSSFTESSFVIYLAALDFHNKYLSEVHVRSDNFEYNPYTATRTYSYIYSVFSAASKDECRLDNLAWLPVNVLTCHRYTLPVAATNTEKISNFGNPQCPCREKDDSKWLHLGELIESLKLLPSGRILVYYGPSSTNVNNRKATTQSFPKRIHSPRFLCFKDFARERVSLCGSSDNTSKLTAGQPGKVVQTAYLASKYYT</sequence>
<name>A0A016S3Y7_9BILA</name>
<reference evidence="4" key="1">
    <citation type="journal article" date="2015" name="Nat. Genet.">
        <title>The genome and transcriptome of the zoonotic hookworm Ancylostoma ceylanicum identify infection-specific gene families.</title>
        <authorList>
            <person name="Schwarz E.M."/>
            <person name="Hu Y."/>
            <person name="Antoshechkin I."/>
            <person name="Miller M.M."/>
            <person name="Sternberg P.W."/>
            <person name="Aroian R.V."/>
        </authorList>
    </citation>
    <scope>NUCLEOTIDE SEQUENCE</scope>
    <source>
        <strain evidence="4">HY135</strain>
    </source>
</reference>
<accession>A0A016S3Y7</accession>
<evidence type="ECO:0000313" key="4">
    <source>
        <dbReference type="Proteomes" id="UP000024635"/>
    </source>
</evidence>
<dbReference type="OrthoDB" id="5874731at2759"/>
<gene>
    <name evidence="3" type="primary">Acey_s0299.g1775</name>
    <name evidence="3" type="ORF">Y032_0299g1775</name>
</gene>
<protein>
    <submittedName>
        <fullName evidence="3">Uncharacterized protein</fullName>
    </submittedName>
</protein>
<feature type="chain" id="PRO_5001486015" evidence="2">
    <location>
        <begin position="23"/>
        <end position="289"/>
    </location>
</feature>
<evidence type="ECO:0000256" key="1">
    <source>
        <dbReference type="SAM" id="MobiDB-lite"/>
    </source>
</evidence>